<dbReference type="GO" id="GO:0007064">
    <property type="term" value="P:mitotic sister chromatid cohesion"/>
    <property type="evidence" value="ECO:0007669"/>
    <property type="project" value="TreeGrafter"/>
</dbReference>
<name>A0A9W8LHM9_9FUNG</name>
<evidence type="ECO:0000256" key="1">
    <source>
        <dbReference type="ARBA" id="ARBA00004123"/>
    </source>
</evidence>
<accession>A0A9W8LHM9</accession>
<dbReference type="GO" id="GO:0008270">
    <property type="term" value="F:zinc ion binding"/>
    <property type="evidence" value="ECO:0007669"/>
    <property type="project" value="UniProtKB-KW"/>
</dbReference>
<dbReference type="Pfam" id="PF13880">
    <property type="entry name" value="Acetyltransf_13"/>
    <property type="match status" value="1"/>
</dbReference>
<dbReference type="Proteomes" id="UP001140172">
    <property type="component" value="Unassembled WGS sequence"/>
</dbReference>
<keyword evidence="3" id="KW-0808">Transferase</keyword>
<evidence type="ECO:0000259" key="12">
    <source>
        <dbReference type="Pfam" id="PF13880"/>
    </source>
</evidence>
<keyword evidence="9" id="KW-0012">Acyltransferase</keyword>
<dbReference type="InterPro" id="IPR016181">
    <property type="entry name" value="Acyl_CoA_acyltransferase"/>
</dbReference>
<dbReference type="GO" id="GO:0000785">
    <property type="term" value="C:chromatin"/>
    <property type="evidence" value="ECO:0007669"/>
    <property type="project" value="TreeGrafter"/>
</dbReference>
<evidence type="ECO:0000256" key="3">
    <source>
        <dbReference type="ARBA" id="ARBA00022679"/>
    </source>
</evidence>
<comment type="caution">
    <text evidence="13">The sequence shown here is derived from an EMBL/GenBank/DDBJ whole genome shotgun (WGS) entry which is preliminary data.</text>
</comment>
<keyword evidence="7" id="KW-0539">Nucleus</keyword>
<evidence type="ECO:0000256" key="8">
    <source>
        <dbReference type="ARBA" id="ARBA00023306"/>
    </source>
</evidence>
<keyword evidence="8" id="KW-0131">Cell cycle</keyword>
<dbReference type="GO" id="GO:0061733">
    <property type="term" value="F:protein-lysine-acetyltransferase activity"/>
    <property type="evidence" value="ECO:0007669"/>
    <property type="project" value="TreeGrafter"/>
</dbReference>
<keyword evidence="6" id="KW-0862">Zinc</keyword>
<feature type="region of interest" description="Disordered" evidence="10">
    <location>
        <begin position="1"/>
        <end position="107"/>
    </location>
</feature>
<sequence>MEQHALGVGRLKTAAVRVTYGTPRARGPTLPAKPSPPTPTKRRQPLSSEPSDSDDSDSDDSDSPSRPRAKKPLVQTTLPTRLTPSATRHPPVPPAKQPPSLPAERPARREQTFLDFGQKPNTPAPCAQCGMAYQRGRADDEQVHSAFHRSWLRAQRSRLAWGADLDTPDAHGICLVDARVAPRRTVLRALDIVNLANEHLGAVRLSLEDLGRRGRKVFLRVSQGRVEGCVLAESISSGLRLVGGSGVGRPVPAVCGISRVWVAPDARRRGVASGLVAAVCRGFVYGCPLDLGMLAFTQPTDDGRAFASRMFGRDDFLVYTED</sequence>
<evidence type="ECO:0000313" key="13">
    <source>
        <dbReference type="EMBL" id="KAJ2780865.1"/>
    </source>
</evidence>
<protein>
    <submittedName>
        <fullName evidence="13">Uncharacterized protein</fullName>
    </submittedName>
</protein>
<comment type="subcellular location">
    <subcellularLocation>
        <location evidence="1">Nucleus</location>
    </subcellularLocation>
</comment>
<evidence type="ECO:0000256" key="9">
    <source>
        <dbReference type="ARBA" id="ARBA00023315"/>
    </source>
</evidence>
<feature type="compositionally biased region" description="Polar residues" evidence="10">
    <location>
        <begin position="74"/>
        <end position="86"/>
    </location>
</feature>
<keyword evidence="14" id="KW-1185">Reference proteome</keyword>
<feature type="compositionally biased region" description="Acidic residues" evidence="10">
    <location>
        <begin position="51"/>
        <end position="62"/>
    </location>
</feature>
<dbReference type="AlphaFoldDB" id="A0A9W8LHM9"/>
<dbReference type="InterPro" id="IPR028009">
    <property type="entry name" value="ESCO_Acetyltransf_dom"/>
</dbReference>
<evidence type="ECO:0000259" key="11">
    <source>
        <dbReference type="Pfam" id="PF13878"/>
    </source>
</evidence>
<dbReference type="EMBL" id="JANBUM010000232">
    <property type="protein sequence ID" value="KAJ2780865.1"/>
    <property type="molecule type" value="Genomic_DNA"/>
</dbReference>
<proteinExistence type="inferred from homology"/>
<feature type="domain" description="N-acetyltransferase ESCO acetyl-transferase" evidence="12">
    <location>
        <begin position="251"/>
        <end position="319"/>
    </location>
</feature>
<feature type="domain" description="N-acetyltransferase ESCO zinc-finger" evidence="11">
    <location>
        <begin position="111"/>
        <end position="149"/>
    </location>
</feature>
<dbReference type="PANTHER" id="PTHR45884:SF2">
    <property type="entry name" value="N-ACETYLTRANSFERASE ECO"/>
    <property type="match status" value="1"/>
</dbReference>
<dbReference type="InterPro" id="IPR028005">
    <property type="entry name" value="AcTrfase_ESCO_Znf_dom"/>
</dbReference>
<keyword evidence="5" id="KW-0863">Zinc-finger</keyword>
<dbReference type="OrthoDB" id="428854at2759"/>
<dbReference type="PANTHER" id="PTHR45884">
    <property type="entry name" value="N-ACETYLTRANSFERASE ECO"/>
    <property type="match status" value="1"/>
</dbReference>
<evidence type="ECO:0000256" key="5">
    <source>
        <dbReference type="ARBA" id="ARBA00022771"/>
    </source>
</evidence>
<evidence type="ECO:0000313" key="14">
    <source>
        <dbReference type="Proteomes" id="UP001140172"/>
    </source>
</evidence>
<evidence type="ECO:0000256" key="10">
    <source>
        <dbReference type="SAM" id="MobiDB-lite"/>
    </source>
</evidence>
<dbReference type="GO" id="GO:0005634">
    <property type="term" value="C:nucleus"/>
    <property type="evidence" value="ECO:0007669"/>
    <property type="project" value="UniProtKB-SubCell"/>
</dbReference>
<comment type="similarity">
    <text evidence="2">Belongs to the acetyltransferase family. ECO subfamily.</text>
</comment>
<feature type="compositionally biased region" description="Pro residues" evidence="10">
    <location>
        <begin position="90"/>
        <end position="101"/>
    </location>
</feature>
<evidence type="ECO:0000256" key="6">
    <source>
        <dbReference type="ARBA" id="ARBA00022833"/>
    </source>
</evidence>
<reference evidence="13" key="1">
    <citation type="submission" date="2022-07" db="EMBL/GenBank/DDBJ databases">
        <title>Phylogenomic reconstructions and comparative analyses of Kickxellomycotina fungi.</title>
        <authorList>
            <person name="Reynolds N.K."/>
            <person name="Stajich J.E."/>
            <person name="Barry K."/>
            <person name="Grigoriev I.V."/>
            <person name="Crous P."/>
            <person name="Smith M.E."/>
        </authorList>
    </citation>
    <scope>NUCLEOTIDE SEQUENCE</scope>
    <source>
        <strain evidence="13">BCRC 34489</strain>
    </source>
</reference>
<gene>
    <name evidence="13" type="ORF">GGI15_003396</name>
</gene>
<evidence type="ECO:0000256" key="7">
    <source>
        <dbReference type="ARBA" id="ARBA00023242"/>
    </source>
</evidence>
<dbReference type="Gene3D" id="3.40.630.30">
    <property type="match status" value="1"/>
</dbReference>
<dbReference type="SUPFAM" id="SSF55729">
    <property type="entry name" value="Acyl-CoA N-acyltransferases (Nat)"/>
    <property type="match status" value="1"/>
</dbReference>
<evidence type="ECO:0000256" key="2">
    <source>
        <dbReference type="ARBA" id="ARBA00005816"/>
    </source>
</evidence>
<evidence type="ECO:0000256" key="4">
    <source>
        <dbReference type="ARBA" id="ARBA00022723"/>
    </source>
</evidence>
<organism evidence="13 14">
    <name type="scientific">Coemansia interrupta</name>
    <dbReference type="NCBI Taxonomy" id="1126814"/>
    <lineage>
        <taxon>Eukaryota</taxon>
        <taxon>Fungi</taxon>
        <taxon>Fungi incertae sedis</taxon>
        <taxon>Zoopagomycota</taxon>
        <taxon>Kickxellomycotina</taxon>
        <taxon>Kickxellomycetes</taxon>
        <taxon>Kickxellales</taxon>
        <taxon>Kickxellaceae</taxon>
        <taxon>Coemansia</taxon>
    </lineage>
</organism>
<dbReference type="Pfam" id="PF13878">
    <property type="entry name" value="zf-C2H2_3"/>
    <property type="match status" value="1"/>
</dbReference>
<keyword evidence="4" id="KW-0479">Metal-binding</keyword>